<dbReference type="STRING" id="766136.BHF68_10385"/>
<sequence length="203" mass="23562">MVVKKIVYIAILVLIIATLSVSCLFDNEKSAYDTPRDDNLNSKIISEALEDAILSSEFEEVVRFRLKRTLKELDIYAGEYMDYKDDDKYFVYGVVGLTEDDFKRIELLLRENQQGDIEFKGKIFPAEVTLDELESLRENVHLEFINNDGRHGIVYTYSAISISENRVKLGVHELDDRKLEIVHKTFNNHPGLKVVDGEFRNWH</sequence>
<evidence type="ECO:0000313" key="2">
    <source>
        <dbReference type="EMBL" id="OEF96130.1"/>
    </source>
</evidence>
<reference evidence="2 3" key="1">
    <citation type="submission" date="2016-09" db="EMBL/GenBank/DDBJ databases">
        <title>Draft genome sequence for the type strain of Desulfuribacillus alkaliarsenatis AHT28, an obligately anaerobic, sulfidogenic bacterium isolated from Russian soda lake sediments.</title>
        <authorList>
            <person name="Abin C.A."/>
            <person name="Hollibaugh J.T."/>
        </authorList>
    </citation>
    <scope>NUCLEOTIDE SEQUENCE [LARGE SCALE GENOMIC DNA]</scope>
    <source>
        <strain evidence="2 3">AHT28</strain>
    </source>
</reference>
<keyword evidence="1" id="KW-0472">Membrane</keyword>
<protein>
    <recommendedName>
        <fullName evidence="4">Lipoprotein</fullName>
    </recommendedName>
</protein>
<keyword evidence="1" id="KW-1133">Transmembrane helix</keyword>
<accession>A0A1E5G021</accession>
<evidence type="ECO:0008006" key="4">
    <source>
        <dbReference type="Google" id="ProtNLM"/>
    </source>
</evidence>
<organism evidence="2 3">
    <name type="scientific">Desulfuribacillus alkaliarsenatis</name>
    <dbReference type="NCBI Taxonomy" id="766136"/>
    <lineage>
        <taxon>Bacteria</taxon>
        <taxon>Bacillati</taxon>
        <taxon>Bacillota</taxon>
        <taxon>Desulfuribacillia</taxon>
        <taxon>Desulfuribacillales</taxon>
        <taxon>Desulfuribacillaceae</taxon>
        <taxon>Desulfuribacillus</taxon>
    </lineage>
</organism>
<comment type="caution">
    <text evidence="2">The sequence shown here is derived from an EMBL/GenBank/DDBJ whole genome shotgun (WGS) entry which is preliminary data.</text>
</comment>
<name>A0A1E5G021_9FIRM</name>
<gene>
    <name evidence="2" type="ORF">BHF68_10385</name>
</gene>
<proteinExistence type="predicted"/>
<evidence type="ECO:0000256" key="1">
    <source>
        <dbReference type="SAM" id="Phobius"/>
    </source>
</evidence>
<dbReference type="PROSITE" id="PS51257">
    <property type="entry name" value="PROKAR_LIPOPROTEIN"/>
    <property type="match status" value="1"/>
</dbReference>
<keyword evidence="1" id="KW-0812">Transmembrane</keyword>
<dbReference type="AlphaFoldDB" id="A0A1E5G021"/>
<feature type="transmembrane region" description="Helical" evidence="1">
    <location>
        <begin position="6"/>
        <end position="25"/>
    </location>
</feature>
<evidence type="ECO:0000313" key="3">
    <source>
        <dbReference type="Proteomes" id="UP000094296"/>
    </source>
</evidence>
<dbReference type="EMBL" id="MIJE01000033">
    <property type="protein sequence ID" value="OEF96130.1"/>
    <property type="molecule type" value="Genomic_DNA"/>
</dbReference>
<dbReference type="RefSeq" id="WP_069644051.1">
    <property type="nucleotide sequence ID" value="NZ_MIJE01000033.1"/>
</dbReference>
<keyword evidence="3" id="KW-1185">Reference proteome</keyword>
<dbReference type="Proteomes" id="UP000094296">
    <property type="component" value="Unassembled WGS sequence"/>
</dbReference>